<sequence>MHAGRFLTVIFHALRKISFAMVLLTLAYSAMAGDAPIVSFGTLPALQVTTPIPGSMHTPDDFNGDGTSDLLWFNPSLSQLNLWTMTATVTTGEFGGGVTQIGSRTYTVTNGYFVGAVGDFNGDGYADLVFTSANRDLYLWTNNQHGGWTSTYITTYPSGWQLIGAGDINGDGYDDLLWLNPSACEFAYWTMQGVTRIGYKIIPVACGYYPVSIGYYTPTNRLSIVWTSAANDLYIWDSTGSGTGGTTGNGFNAYDLTSYVPAGSRLLAIGGGYEGQGIGLMYDELSTDGTYDSGQGWLLSRTFDANGNQTGTQLTSVWGGGLVNTSIGSAGYVIAGNGVNNTGIYYFDPKDMVISTAGLPDVNDFESGNAPAPPPDTSYPFFTSWSYTSGWWVVGALPNGTVAPPWQ</sequence>
<keyword evidence="4" id="KW-1185">Reference proteome</keyword>
<protein>
    <submittedName>
        <fullName evidence="3">VCBS repeat-containing protein</fullName>
    </submittedName>
</protein>
<evidence type="ECO:0000313" key="3">
    <source>
        <dbReference type="EMBL" id="RUL67106.1"/>
    </source>
</evidence>
<feature type="chain" id="PRO_5018777380" evidence="2">
    <location>
        <begin position="33"/>
        <end position="407"/>
    </location>
</feature>
<dbReference type="Pfam" id="PF13517">
    <property type="entry name" value="FG-GAP_3"/>
    <property type="match status" value="1"/>
</dbReference>
<reference evidence="3 4" key="1">
    <citation type="submission" date="2018-12" db="EMBL/GenBank/DDBJ databases">
        <title>Dyella dinghuensis sp. nov. DHOA06 and Dyella choica sp. nov. 4M-K27, isolated from forest soil.</title>
        <authorList>
            <person name="Qiu L.-H."/>
            <person name="Gao Z.-H."/>
        </authorList>
    </citation>
    <scope>NUCLEOTIDE SEQUENCE [LARGE SCALE GENOMIC DNA]</scope>
    <source>
        <strain evidence="3 4">DHOA06</strain>
    </source>
</reference>
<dbReference type="InterPro" id="IPR013517">
    <property type="entry name" value="FG-GAP"/>
</dbReference>
<gene>
    <name evidence="3" type="ORF">EKH79_00425</name>
</gene>
<proteinExistence type="predicted"/>
<dbReference type="SUPFAM" id="SSF69318">
    <property type="entry name" value="Integrin alpha N-terminal domain"/>
    <property type="match status" value="1"/>
</dbReference>
<dbReference type="Gene3D" id="2.130.10.130">
    <property type="entry name" value="Integrin alpha, N-terminal"/>
    <property type="match status" value="1"/>
</dbReference>
<dbReference type="EMBL" id="RYZR01000001">
    <property type="protein sequence ID" value="RUL67106.1"/>
    <property type="molecule type" value="Genomic_DNA"/>
</dbReference>
<organism evidence="3 4">
    <name type="scientific">Dyella dinghuensis</name>
    <dbReference type="NCBI Taxonomy" id="1920169"/>
    <lineage>
        <taxon>Bacteria</taxon>
        <taxon>Pseudomonadati</taxon>
        <taxon>Pseudomonadota</taxon>
        <taxon>Gammaproteobacteria</taxon>
        <taxon>Lysobacterales</taxon>
        <taxon>Rhodanobacteraceae</taxon>
        <taxon>Dyella</taxon>
    </lineage>
</organism>
<name>A0A3S0WRZ0_9GAMM</name>
<accession>A0A3S0WRZ0</accession>
<keyword evidence="1 2" id="KW-0732">Signal</keyword>
<dbReference type="PANTHER" id="PTHR46580">
    <property type="entry name" value="SENSOR KINASE-RELATED"/>
    <property type="match status" value="1"/>
</dbReference>
<dbReference type="InterPro" id="IPR028994">
    <property type="entry name" value="Integrin_alpha_N"/>
</dbReference>
<dbReference type="Proteomes" id="UP000267077">
    <property type="component" value="Unassembled WGS sequence"/>
</dbReference>
<comment type="caution">
    <text evidence="3">The sequence shown here is derived from an EMBL/GenBank/DDBJ whole genome shotgun (WGS) entry which is preliminary data.</text>
</comment>
<dbReference type="AlphaFoldDB" id="A0A3S0WRZ0"/>
<evidence type="ECO:0000313" key="4">
    <source>
        <dbReference type="Proteomes" id="UP000267077"/>
    </source>
</evidence>
<evidence type="ECO:0000256" key="1">
    <source>
        <dbReference type="ARBA" id="ARBA00022729"/>
    </source>
</evidence>
<dbReference type="PANTHER" id="PTHR46580:SF2">
    <property type="entry name" value="MAM DOMAIN-CONTAINING PROTEIN"/>
    <property type="match status" value="1"/>
</dbReference>
<feature type="signal peptide" evidence="2">
    <location>
        <begin position="1"/>
        <end position="32"/>
    </location>
</feature>
<evidence type="ECO:0000256" key="2">
    <source>
        <dbReference type="SAM" id="SignalP"/>
    </source>
</evidence>